<feature type="region of interest" description="Disordered" evidence="1">
    <location>
        <begin position="128"/>
        <end position="236"/>
    </location>
</feature>
<feature type="compositionally biased region" description="Polar residues" evidence="1">
    <location>
        <begin position="756"/>
        <end position="768"/>
    </location>
</feature>
<feature type="region of interest" description="Disordered" evidence="1">
    <location>
        <begin position="328"/>
        <end position="424"/>
    </location>
</feature>
<dbReference type="OrthoDB" id="3258371at2759"/>
<protein>
    <submittedName>
        <fullName evidence="2">Uncharacterized protein</fullName>
    </submittedName>
</protein>
<gene>
    <name evidence="2" type="ORF">M422DRAFT_251144</name>
</gene>
<name>A0A0C9VSB8_SPHS4</name>
<feature type="compositionally biased region" description="Low complexity" evidence="1">
    <location>
        <begin position="207"/>
        <end position="222"/>
    </location>
</feature>
<dbReference type="Proteomes" id="UP000054279">
    <property type="component" value="Unassembled WGS sequence"/>
</dbReference>
<feature type="region of interest" description="Disordered" evidence="1">
    <location>
        <begin position="277"/>
        <end position="300"/>
    </location>
</feature>
<feature type="compositionally biased region" description="Basic and acidic residues" evidence="1">
    <location>
        <begin position="171"/>
        <end position="181"/>
    </location>
</feature>
<organism evidence="2 3">
    <name type="scientific">Sphaerobolus stellatus (strain SS14)</name>
    <dbReference type="NCBI Taxonomy" id="990650"/>
    <lineage>
        <taxon>Eukaryota</taxon>
        <taxon>Fungi</taxon>
        <taxon>Dikarya</taxon>
        <taxon>Basidiomycota</taxon>
        <taxon>Agaricomycotina</taxon>
        <taxon>Agaricomycetes</taxon>
        <taxon>Phallomycetidae</taxon>
        <taxon>Geastrales</taxon>
        <taxon>Sphaerobolaceae</taxon>
        <taxon>Sphaerobolus</taxon>
    </lineage>
</organism>
<evidence type="ECO:0000256" key="1">
    <source>
        <dbReference type="SAM" id="MobiDB-lite"/>
    </source>
</evidence>
<feature type="region of interest" description="Disordered" evidence="1">
    <location>
        <begin position="704"/>
        <end position="778"/>
    </location>
</feature>
<reference evidence="2 3" key="1">
    <citation type="submission" date="2014-06" db="EMBL/GenBank/DDBJ databases">
        <title>Evolutionary Origins and Diversification of the Mycorrhizal Mutualists.</title>
        <authorList>
            <consortium name="DOE Joint Genome Institute"/>
            <consortium name="Mycorrhizal Genomics Consortium"/>
            <person name="Kohler A."/>
            <person name="Kuo A."/>
            <person name="Nagy L.G."/>
            <person name="Floudas D."/>
            <person name="Copeland A."/>
            <person name="Barry K.W."/>
            <person name="Cichocki N."/>
            <person name="Veneault-Fourrey C."/>
            <person name="LaButti K."/>
            <person name="Lindquist E.A."/>
            <person name="Lipzen A."/>
            <person name="Lundell T."/>
            <person name="Morin E."/>
            <person name="Murat C."/>
            <person name="Riley R."/>
            <person name="Ohm R."/>
            <person name="Sun H."/>
            <person name="Tunlid A."/>
            <person name="Henrissat B."/>
            <person name="Grigoriev I.V."/>
            <person name="Hibbett D.S."/>
            <person name="Martin F."/>
        </authorList>
    </citation>
    <scope>NUCLEOTIDE SEQUENCE [LARGE SCALE GENOMIC DNA]</scope>
    <source>
        <strain evidence="2 3">SS14</strain>
    </source>
</reference>
<feature type="compositionally biased region" description="Basic and acidic residues" evidence="1">
    <location>
        <begin position="722"/>
        <end position="731"/>
    </location>
</feature>
<feature type="compositionally biased region" description="Polar residues" evidence="1">
    <location>
        <begin position="223"/>
        <end position="233"/>
    </location>
</feature>
<evidence type="ECO:0000313" key="2">
    <source>
        <dbReference type="EMBL" id="KIJ45372.1"/>
    </source>
</evidence>
<dbReference type="EMBL" id="KN837112">
    <property type="protein sequence ID" value="KIJ45372.1"/>
    <property type="molecule type" value="Genomic_DNA"/>
</dbReference>
<feature type="compositionally biased region" description="Low complexity" evidence="1">
    <location>
        <begin position="161"/>
        <end position="170"/>
    </location>
</feature>
<dbReference type="HOGENOM" id="CLU_375155_0_0_1"/>
<dbReference type="AlphaFoldDB" id="A0A0C9VSB8"/>
<feature type="compositionally biased region" description="Polar residues" evidence="1">
    <location>
        <begin position="134"/>
        <end position="151"/>
    </location>
</feature>
<proteinExistence type="predicted"/>
<accession>A0A0C9VSB8</accession>
<evidence type="ECO:0000313" key="3">
    <source>
        <dbReference type="Proteomes" id="UP000054279"/>
    </source>
</evidence>
<keyword evidence="3" id="KW-1185">Reference proteome</keyword>
<sequence length="854" mass="94386">MFSYPGELTDANYGVVPAFAPRICTLGHVSGDTDFIYDAQRVFRITSAAYVRDQLQTTDFMAYFANTVCWKKANTHNVGTAIYIIGPLVGRHQESNLPLITIEDITFNAGSRHDQPANAKCSAFVPKAHMPPMNNMNNVAGNSTQKAINSKGSERDPIPISSGSSSGDTSDQSRHSFDERPPISSRTRARATDAQVQGEITNEDASDQSLTQAQQQNTTLTTKPNSQGINASPMSPHISYGGHHTQPAQVIGKKSNMRQPTPYPYQALANLNVPNNNSMSKDIPSRDIPAPFDPERDGPEEMRKINESIAESERSVAEELLHLKAEYADESPAGDGAGRPQDTLPNGNNAPAEESTDTGESTASIPPKGSRKSTQGGKRGRPPKKQPSNEDRPAKRTHRTAKQTNANATTSTNDGDTANNETFKNPMSFTQIWGNFQLKSSKGNNPFDGQPADVGYHLHYAMQLALSSGEINVDIRIYQSVKDQALPHGSVAVVFGKFHMLDEKNMEIEAVHIFSYHPSITATILQAFSPRVTISGYVTQDVEELENGTKLIFINAISHVCEYQQVLTVIASMVKNNRWPITPPTPKLHSPVHITGFIDCIDMFSLIPVIMVEELTLEIGNNRVAELINQARLESVGLKDPVSHQPFHTHLDYDFSWKHQPSTTSLSSTPSYRTPYPRPFPLDGVPYWLPKENDIQYSVPRYPVPSEPDDENIKPENSTTDKCVESSKKLQEGISPNSVPGVFNKSKNSEAPFPFPSTQPRRFSQSTISDDEKPNETTDHGILRWNTIYLEDLLPPALTDPEKGPDPFHLPKIRSKIGCEIQLNQDEIDTLTVNFKNFDAGDNTETLKKLDINF</sequence>
<feature type="compositionally biased region" description="Polar residues" evidence="1">
    <location>
        <begin position="402"/>
        <end position="424"/>
    </location>
</feature>